<keyword evidence="2" id="KW-1185">Reference proteome</keyword>
<dbReference type="AlphaFoldDB" id="A0A1J8PWJ1"/>
<comment type="caution">
    <text evidence="1">The sequence shown here is derived from an EMBL/GenBank/DDBJ whole genome shotgun (WGS) entry which is preliminary data.</text>
</comment>
<name>A0A1J8PWJ1_9AGAM</name>
<sequence>MIAKICSLSTPLNNAISSERSRPSAAAIELVPSLSAGLGPAFEQSGLDDQVHENEINFDVRKTLTIALDLDVFEEAIRSMLRSFESCT</sequence>
<gene>
    <name evidence="1" type="ORF">AZE42_12621</name>
</gene>
<dbReference type="Proteomes" id="UP000183567">
    <property type="component" value="Unassembled WGS sequence"/>
</dbReference>
<accession>A0A1J8PWJ1</accession>
<organism evidence="1 2">
    <name type="scientific">Rhizopogon vesiculosus</name>
    <dbReference type="NCBI Taxonomy" id="180088"/>
    <lineage>
        <taxon>Eukaryota</taxon>
        <taxon>Fungi</taxon>
        <taxon>Dikarya</taxon>
        <taxon>Basidiomycota</taxon>
        <taxon>Agaricomycotina</taxon>
        <taxon>Agaricomycetes</taxon>
        <taxon>Agaricomycetidae</taxon>
        <taxon>Boletales</taxon>
        <taxon>Suillineae</taxon>
        <taxon>Rhizopogonaceae</taxon>
        <taxon>Rhizopogon</taxon>
    </lineage>
</organism>
<proteinExistence type="predicted"/>
<dbReference type="EMBL" id="LVVM01004289">
    <property type="protein sequence ID" value="OJA13221.1"/>
    <property type="molecule type" value="Genomic_DNA"/>
</dbReference>
<protein>
    <submittedName>
        <fullName evidence="1">Uncharacterized protein</fullName>
    </submittedName>
</protein>
<reference evidence="1 2" key="1">
    <citation type="submission" date="2016-03" db="EMBL/GenBank/DDBJ databases">
        <title>Comparative genomics of the ectomycorrhizal sister species Rhizopogon vinicolor and Rhizopogon vesiculosus (Basidiomycota: Boletales) reveals a divergence of the mating type B locus.</title>
        <authorList>
            <person name="Mujic A.B."/>
            <person name="Kuo A."/>
            <person name="Tritt A."/>
            <person name="Lipzen A."/>
            <person name="Chen C."/>
            <person name="Johnson J."/>
            <person name="Sharma A."/>
            <person name="Barry K."/>
            <person name="Grigoriev I.V."/>
            <person name="Spatafora J.W."/>
        </authorList>
    </citation>
    <scope>NUCLEOTIDE SEQUENCE [LARGE SCALE GENOMIC DNA]</scope>
    <source>
        <strain evidence="1 2">AM-OR11-056</strain>
    </source>
</reference>
<dbReference type="OrthoDB" id="46159at2759"/>
<evidence type="ECO:0000313" key="1">
    <source>
        <dbReference type="EMBL" id="OJA13221.1"/>
    </source>
</evidence>
<evidence type="ECO:0000313" key="2">
    <source>
        <dbReference type="Proteomes" id="UP000183567"/>
    </source>
</evidence>